<comment type="similarity">
    <text evidence="9">Belongs to the peptidase M15D family.</text>
</comment>
<comment type="cofactor">
    <cofactor evidence="9">
        <name>Zn(2+)</name>
        <dbReference type="ChEBI" id="CHEBI:29105"/>
    </cofactor>
    <text evidence="9">Binds 1 zinc ion per subunit.</text>
</comment>
<keyword evidence="5 9" id="KW-0862">Zinc</keyword>
<keyword evidence="2 9" id="KW-0645">Protease</keyword>
<evidence type="ECO:0000313" key="10">
    <source>
        <dbReference type="EMBL" id="MDF2096946.1"/>
    </source>
</evidence>
<evidence type="ECO:0000256" key="8">
    <source>
        <dbReference type="ARBA" id="ARBA00023316"/>
    </source>
</evidence>
<dbReference type="EMBL" id="JARHUD010000008">
    <property type="protein sequence ID" value="MDF2096946.1"/>
    <property type="molecule type" value="Genomic_DNA"/>
</dbReference>
<feature type="site" description="Transition state stabilizer" evidence="9">
    <location>
        <position position="68"/>
    </location>
</feature>
<evidence type="ECO:0000256" key="5">
    <source>
        <dbReference type="ARBA" id="ARBA00022833"/>
    </source>
</evidence>
<evidence type="ECO:0000256" key="6">
    <source>
        <dbReference type="ARBA" id="ARBA00022997"/>
    </source>
</evidence>
<comment type="caution">
    <text evidence="10">The sequence shown here is derived from an EMBL/GenBank/DDBJ whole genome shotgun (WGS) entry which is preliminary data.</text>
</comment>
<keyword evidence="8" id="KW-0961">Cell wall biogenesis/degradation</keyword>
<organism evidence="10 11">
    <name type="scientific">Aquibaculum arenosum</name>
    <dbReference type="NCBI Taxonomy" id="3032591"/>
    <lineage>
        <taxon>Bacteria</taxon>
        <taxon>Pseudomonadati</taxon>
        <taxon>Pseudomonadota</taxon>
        <taxon>Alphaproteobacteria</taxon>
        <taxon>Rhodospirillales</taxon>
        <taxon>Rhodovibrionaceae</taxon>
        <taxon>Aquibaculum</taxon>
    </lineage>
</organism>
<evidence type="ECO:0000256" key="3">
    <source>
        <dbReference type="ARBA" id="ARBA00022723"/>
    </source>
</evidence>
<evidence type="ECO:0000256" key="7">
    <source>
        <dbReference type="ARBA" id="ARBA00023049"/>
    </source>
</evidence>
<dbReference type="InterPro" id="IPR009045">
    <property type="entry name" value="Zn_M74/Hedgehog-like"/>
</dbReference>
<keyword evidence="6 9" id="KW-0224">Dipeptidase</keyword>
<name>A0ABT5YPR3_9PROT</name>
<dbReference type="PIRSF" id="PIRSF026671">
    <property type="entry name" value="AA_dipeptidase"/>
    <property type="match status" value="1"/>
</dbReference>
<dbReference type="SUPFAM" id="SSF55166">
    <property type="entry name" value="Hedgehog/DD-peptidase"/>
    <property type="match status" value="1"/>
</dbReference>
<dbReference type="PANTHER" id="PTHR43126">
    <property type="entry name" value="D-ALANYL-D-ALANINE DIPEPTIDASE"/>
    <property type="match status" value="1"/>
</dbReference>
<dbReference type="Proteomes" id="UP001215503">
    <property type="component" value="Unassembled WGS sequence"/>
</dbReference>
<dbReference type="RefSeq" id="WP_275823712.1">
    <property type="nucleotide sequence ID" value="NZ_JARHUD010000008.1"/>
</dbReference>
<protein>
    <recommendedName>
        <fullName evidence="9">D-alanyl-D-alanine dipeptidase</fullName>
        <shortName evidence="9">D-Ala-D-Ala dipeptidase</shortName>
        <ecNumber evidence="9">3.4.13.22</ecNumber>
    </recommendedName>
</protein>
<keyword evidence="11" id="KW-1185">Reference proteome</keyword>
<dbReference type="GO" id="GO:0160237">
    <property type="term" value="F:D-Ala-D-Ala dipeptidase activity"/>
    <property type="evidence" value="ECO:0007669"/>
    <property type="project" value="UniProtKB-EC"/>
</dbReference>
<keyword evidence="7 9" id="KW-0482">Metalloprotease</keyword>
<dbReference type="EC" id="3.4.13.22" evidence="9"/>
<evidence type="ECO:0000256" key="4">
    <source>
        <dbReference type="ARBA" id="ARBA00022801"/>
    </source>
</evidence>
<evidence type="ECO:0000256" key="2">
    <source>
        <dbReference type="ARBA" id="ARBA00022670"/>
    </source>
</evidence>
<accession>A0ABT5YPR3</accession>
<feature type="binding site" evidence="9">
    <location>
        <position position="95"/>
    </location>
    <ligand>
        <name>Zn(2+)</name>
        <dbReference type="ChEBI" id="CHEBI:29105"/>
        <note>catalytic</note>
    </ligand>
</feature>
<dbReference type="NCBIfam" id="NF007557">
    <property type="entry name" value="PRK10178.1"/>
    <property type="match status" value="1"/>
</dbReference>
<feature type="binding site" evidence="9">
    <location>
        <position position="102"/>
    </location>
    <ligand>
        <name>Zn(2+)</name>
        <dbReference type="ChEBI" id="CHEBI:29105"/>
        <note>catalytic</note>
    </ligand>
</feature>
<feature type="active site" description="Proton donor/acceptor" evidence="9">
    <location>
        <position position="159"/>
    </location>
</feature>
<dbReference type="InterPro" id="IPR000755">
    <property type="entry name" value="A_A_dipeptidase"/>
</dbReference>
<dbReference type="CDD" id="cd14840">
    <property type="entry name" value="D-Ala-D-Ala_dipeptidase_Aad"/>
    <property type="match status" value="1"/>
</dbReference>
<comment type="catalytic activity">
    <reaction evidence="1 9">
        <text>D-alanyl-D-alanine + H2O = 2 D-alanine</text>
        <dbReference type="Rhea" id="RHEA:20661"/>
        <dbReference type="ChEBI" id="CHEBI:15377"/>
        <dbReference type="ChEBI" id="CHEBI:57416"/>
        <dbReference type="ChEBI" id="CHEBI:57822"/>
        <dbReference type="EC" id="3.4.13.22"/>
    </reaction>
</comment>
<keyword evidence="3 9" id="KW-0479">Metal-binding</keyword>
<dbReference type="Pfam" id="PF01427">
    <property type="entry name" value="Peptidase_M15"/>
    <property type="match status" value="1"/>
</dbReference>
<sequence length="184" mass="20396">MTSLVEIDQETFGVDVALAYATFDNLAGRPVYARAAAFLHPDAARCLARACELAAALGYRIRIYDAFRPREAHDQLWAVRPDPEFVADPAQGSDHSRGVAIDLTLIDQDGRPLDMGTAFDAFEQSSYHGSTDISQQAQRNRFTLLGIMTAAGWRHNPNEWWHYQLPDARSYPLLSDAEANTGLA</sequence>
<dbReference type="PANTHER" id="PTHR43126:SF1">
    <property type="entry name" value="D-ALANYL-D-ALANINE DIPEPTIDASE"/>
    <property type="match status" value="1"/>
</dbReference>
<keyword evidence="4 9" id="KW-0378">Hydrolase</keyword>
<evidence type="ECO:0000256" key="9">
    <source>
        <dbReference type="HAMAP-Rule" id="MF_01924"/>
    </source>
</evidence>
<gene>
    <name evidence="9 10" type="primary">ddpX</name>
    <name evidence="10" type="ORF">P2G67_13265</name>
</gene>
<dbReference type="Gene3D" id="3.30.1380.10">
    <property type="match status" value="1"/>
</dbReference>
<comment type="function">
    <text evidence="9">Catalyzes hydrolysis of the D-alanyl-D-alanine dipeptide.</text>
</comment>
<evidence type="ECO:0000256" key="1">
    <source>
        <dbReference type="ARBA" id="ARBA00001362"/>
    </source>
</evidence>
<proteinExistence type="inferred from homology"/>
<feature type="binding site" evidence="9">
    <location>
        <position position="162"/>
    </location>
    <ligand>
        <name>Zn(2+)</name>
        <dbReference type="ChEBI" id="CHEBI:29105"/>
        <note>catalytic</note>
    </ligand>
</feature>
<dbReference type="HAMAP" id="MF_01924">
    <property type="entry name" value="A_A_dipeptidase"/>
    <property type="match status" value="1"/>
</dbReference>
<evidence type="ECO:0000313" key="11">
    <source>
        <dbReference type="Proteomes" id="UP001215503"/>
    </source>
</evidence>
<reference evidence="10 11" key="1">
    <citation type="submission" date="2023-03" db="EMBL/GenBank/DDBJ databases">
        <title>Fodinicurvata sp. CAU 1616 isolated from sea sendiment.</title>
        <authorList>
            <person name="Kim W."/>
        </authorList>
    </citation>
    <scope>NUCLEOTIDE SEQUENCE [LARGE SCALE GENOMIC DNA]</scope>
    <source>
        <strain evidence="10 11">CAU 1616</strain>
    </source>
</reference>